<proteinExistence type="inferred from homology"/>
<gene>
    <name evidence="14" type="ORF">P3X46_011267</name>
</gene>
<dbReference type="InterPro" id="IPR045130">
    <property type="entry name" value="OFUT2-like"/>
</dbReference>
<keyword evidence="8" id="KW-0119">Carbohydrate metabolism</keyword>
<evidence type="ECO:0000256" key="13">
    <source>
        <dbReference type="SAM" id="Phobius"/>
    </source>
</evidence>
<keyword evidence="13" id="KW-0472">Membrane</keyword>
<keyword evidence="15" id="KW-1185">Reference proteome</keyword>
<feature type="transmembrane region" description="Helical" evidence="13">
    <location>
        <begin position="69"/>
        <end position="89"/>
    </location>
</feature>
<evidence type="ECO:0000256" key="4">
    <source>
        <dbReference type="ARBA" id="ARBA00022676"/>
    </source>
</evidence>
<name>A0ABQ9MKI6_HEVBR</name>
<evidence type="ECO:0000256" key="2">
    <source>
        <dbReference type="ARBA" id="ARBA00004922"/>
    </source>
</evidence>
<evidence type="ECO:0000256" key="8">
    <source>
        <dbReference type="ARBA" id="ARBA00023277"/>
    </source>
</evidence>
<feature type="compositionally biased region" description="Low complexity" evidence="12">
    <location>
        <begin position="31"/>
        <end position="43"/>
    </location>
</feature>
<evidence type="ECO:0000256" key="7">
    <source>
        <dbReference type="ARBA" id="ARBA00023253"/>
    </source>
</evidence>
<evidence type="ECO:0000256" key="10">
    <source>
        <dbReference type="ARBA" id="ARBA00026232"/>
    </source>
</evidence>
<dbReference type="Pfam" id="PF10250">
    <property type="entry name" value="O-FucT"/>
    <property type="match status" value="1"/>
</dbReference>
<dbReference type="Gene3D" id="3.40.50.11350">
    <property type="match status" value="1"/>
</dbReference>
<evidence type="ECO:0000256" key="1">
    <source>
        <dbReference type="ARBA" id="ARBA00004240"/>
    </source>
</evidence>
<comment type="subcellular location">
    <subcellularLocation>
        <location evidence="1">Endoplasmic reticulum</location>
    </subcellularLocation>
</comment>
<comment type="similarity">
    <text evidence="3">Belongs to the glycosyltransferase GT106 family.</text>
</comment>
<keyword evidence="6" id="KW-0256">Endoplasmic reticulum</keyword>
<evidence type="ECO:0000256" key="6">
    <source>
        <dbReference type="ARBA" id="ARBA00022824"/>
    </source>
</evidence>
<evidence type="ECO:0000256" key="5">
    <source>
        <dbReference type="ARBA" id="ARBA00022679"/>
    </source>
</evidence>
<sequence>MDRDSSDEEDDRQTLIEQNDRKPNHHHHHQPVPTSSPQRRSSSTFHIEDLESLGGSIRRRFFSNFNKRYYYYLLAIFLPLLIVVVIFSADIRNMFSANLSALRLDSVSDRMREAELQALYLLGQQQFSLISLLNQSFPFHNNNNNTLLNSNSNSNSSVNSNATFVSTNLEEQGLRFKIEDLRSALLKQISLNKQIQQVLLSPHKSANVNVSASDVDNAAGPFVGSAFGYDGCRKMESRFSERKTIDWKPRSDKFLFAICLSGQMSNHLICLEKHMFFAALLNRVLVMPSSKFDYQYSRVLDIEHINQCLGRQVVVSFEEFAQMRKNHLHIDRFICYFSSPAPCYVDEEHVKKLKGLGISMGKLESPWKEDVKKPSKKTVQDVQAKFSSNDDVIAIGDVYFADVEKEWVLQPGGPLAHKCKTLIEPSRLIILTAQRFIQTFLGKNFIALHFRRHGFLKFCNVKTPSCFYPIPQAADCIAQVVERTNAPVIYLSTDAAESETDLLQSLIVLNGKAVPLVKRPSHTSVEKWDALLSRHRIEDDSQVEAMLDKTICAMSSVFIGASGSTFTEDILRLRKDWETASLCDEYLCQGELPNFIAEDE</sequence>
<keyword evidence="7" id="KW-0294">Fucose metabolism</keyword>
<feature type="region of interest" description="Disordered" evidence="12">
    <location>
        <begin position="1"/>
        <end position="43"/>
    </location>
</feature>
<feature type="compositionally biased region" description="Basic and acidic residues" evidence="12">
    <location>
        <begin position="12"/>
        <end position="22"/>
    </location>
</feature>
<dbReference type="InterPro" id="IPR019378">
    <property type="entry name" value="GDP-Fuc_O-FucTrfase"/>
</dbReference>
<keyword evidence="13" id="KW-0812">Transmembrane</keyword>
<comment type="pathway">
    <text evidence="2">Protein modification; protein glycosylation.</text>
</comment>
<organism evidence="14 15">
    <name type="scientific">Hevea brasiliensis</name>
    <name type="common">Para rubber tree</name>
    <name type="synonym">Siphonia brasiliensis</name>
    <dbReference type="NCBI Taxonomy" id="3981"/>
    <lineage>
        <taxon>Eukaryota</taxon>
        <taxon>Viridiplantae</taxon>
        <taxon>Streptophyta</taxon>
        <taxon>Embryophyta</taxon>
        <taxon>Tracheophyta</taxon>
        <taxon>Spermatophyta</taxon>
        <taxon>Magnoliopsida</taxon>
        <taxon>eudicotyledons</taxon>
        <taxon>Gunneridae</taxon>
        <taxon>Pentapetalae</taxon>
        <taxon>rosids</taxon>
        <taxon>fabids</taxon>
        <taxon>Malpighiales</taxon>
        <taxon>Euphorbiaceae</taxon>
        <taxon>Crotonoideae</taxon>
        <taxon>Micrandreae</taxon>
        <taxon>Hevea</taxon>
    </lineage>
</organism>
<feature type="compositionally biased region" description="Acidic residues" evidence="12">
    <location>
        <begin position="1"/>
        <end position="11"/>
    </location>
</feature>
<reference evidence="14" key="1">
    <citation type="journal article" date="2023" name="Plant Biotechnol. J.">
        <title>Chromosome-level wild Hevea brasiliensis genome provides new tools for genomic-assisted breeding and valuable loci to elevate rubber yield.</title>
        <authorList>
            <person name="Cheng H."/>
            <person name="Song X."/>
            <person name="Hu Y."/>
            <person name="Wu T."/>
            <person name="Yang Q."/>
            <person name="An Z."/>
            <person name="Feng S."/>
            <person name="Deng Z."/>
            <person name="Wu W."/>
            <person name="Zeng X."/>
            <person name="Tu M."/>
            <person name="Wang X."/>
            <person name="Huang H."/>
        </authorList>
    </citation>
    <scope>NUCLEOTIDE SEQUENCE</scope>
    <source>
        <strain evidence="14">MT/VB/25A 57/8</strain>
    </source>
</reference>
<comment type="caution">
    <text evidence="14">The sequence shown here is derived from an EMBL/GenBank/DDBJ whole genome shotgun (WGS) entry which is preliminary data.</text>
</comment>
<accession>A0ABQ9MKI6</accession>
<evidence type="ECO:0000256" key="3">
    <source>
        <dbReference type="ARBA" id="ARBA00007737"/>
    </source>
</evidence>
<evidence type="ECO:0000256" key="9">
    <source>
        <dbReference type="ARBA" id="ARBA00025803"/>
    </source>
</evidence>
<dbReference type="Proteomes" id="UP001174677">
    <property type="component" value="Chromosome 6"/>
</dbReference>
<evidence type="ECO:0000256" key="11">
    <source>
        <dbReference type="ARBA" id="ARBA00030350"/>
    </source>
</evidence>
<comment type="similarity">
    <text evidence="9">Belongs to the glycosyltransferase 68 family.</text>
</comment>
<keyword evidence="13" id="KW-1133">Transmembrane helix</keyword>
<dbReference type="CDD" id="cd11296">
    <property type="entry name" value="O-FucT_like"/>
    <property type="match status" value="1"/>
</dbReference>
<dbReference type="PANTHER" id="PTHR13398:SF0">
    <property type="entry name" value="GDP-FUCOSE PROTEIN O-FUCOSYLTRANSFERASE 2"/>
    <property type="match status" value="1"/>
</dbReference>
<keyword evidence="5" id="KW-0808">Transferase</keyword>
<dbReference type="PANTHER" id="PTHR13398">
    <property type="entry name" value="GDP-FUCOSE PROTEIN O-FUCOSYLTRANSFERASE 2"/>
    <property type="match status" value="1"/>
</dbReference>
<evidence type="ECO:0000313" key="15">
    <source>
        <dbReference type="Proteomes" id="UP001174677"/>
    </source>
</evidence>
<dbReference type="EMBL" id="JARPOI010000006">
    <property type="protein sequence ID" value="KAJ9179485.1"/>
    <property type="molecule type" value="Genomic_DNA"/>
</dbReference>
<evidence type="ECO:0000256" key="12">
    <source>
        <dbReference type="SAM" id="MobiDB-lite"/>
    </source>
</evidence>
<keyword evidence="4" id="KW-0328">Glycosyltransferase</keyword>
<evidence type="ECO:0000313" key="14">
    <source>
        <dbReference type="EMBL" id="KAJ9179485.1"/>
    </source>
</evidence>
<protein>
    <recommendedName>
        <fullName evidence="10">GDP-fucose protein O-fucosyltransferase 2</fullName>
    </recommendedName>
    <alternativeName>
        <fullName evidence="11">O-fucosyltransferase family protein</fullName>
    </alternativeName>
</protein>